<evidence type="ECO:0000313" key="4">
    <source>
        <dbReference type="Proteomes" id="UP001501459"/>
    </source>
</evidence>
<feature type="region of interest" description="Disordered" evidence="1">
    <location>
        <begin position="33"/>
        <end position="59"/>
    </location>
</feature>
<organism evidence="3 4">
    <name type="scientific">Lentibacillus halophilus</name>
    <dbReference type="NCBI Taxonomy" id="295065"/>
    <lineage>
        <taxon>Bacteria</taxon>
        <taxon>Bacillati</taxon>
        <taxon>Bacillota</taxon>
        <taxon>Bacilli</taxon>
        <taxon>Bacillales</taxon>
        <taxon>Bacillaceae</taxon>
        <taxon>Lentibacillus</taxon>
    </lineage>
</organism>
<proteinExistence type="predicted"/>
<keyword evidence="4" id="KW-1185">Reference proteome</keyword>
<feature type="transmembrane region" description="Helical" evidence="2">
    <location>
        <begin position="6"/>
        <end position="23"/>
    </location>
</feature>
<evidence type="ECO:0000256" key="2">
    <source>
        <dbReference type="SAM" id="Phobius"/>
    </source>
</evidence>
<reference evidence="3 4" key="1">
    <citation type="journal article" date="2019" name="Int. J. Syst. Evol. Microbiol.">
        <title>The Global Catalogue of Microorganisms (GCM) 10K type strain sequencing project: providing services to taxonomists for standard genome sequencing and annotation.</title>
        <authorList>
            <consortium name="The Broad Institute Genomics Platform"/>
            <consortium name="The Broad Institute Genome Sequencing Center for Infectious Disease"/>
            <person name="Wu L."/>
            <person name="Ma J."/>
        </authorList>
    </citation>
    <scope>NUCLEOTIDE SEQUENCE [LARGE SCALE GENOMIC DNA]</scope>
    <source>
        <strain evidence="3 4">JCM 12149</strain>
    </source>
</reference>
<protein>
    <recommendedName>
        <fullName evidence="5">Tumour necrosis factor receptor superfamily member 19</fullName>
    </recommendedName>
</protein>
<name>A0ABN0Z760_9BACI</name>
<sequence length="59" mass="6569">MVISMGFSVLVFVVIVVVIYRMVSGKGTPDNSYTPFDHITGQADTDFHEETTDVEQDDD</sequence>
<gene>
    <name evidence="3" type="ORF">GCM10008983_11410</name>
</gene>
<comment type="caution">
    <text evidence="3">The sequence shown here is derived from an EMBL/GenBank/DDBJ whole genome shotgun (WGS) entry which is preliminary data.</text>
</comment>
<keyword evidence="2" id="KW-0812">Transmembrane</keyword>
<dbReference type="Pfam" id="PF13131">
    <property type="entry name" value="DUF3951"/>
    <property type="match status" value="1"/>
</dbReference>
<keyword evidence="2" id="KW-1133">Transmembrane helix</keyword>
<keyword evidence="2" id="KW-0472">Membrane</keyword>
<evidence type="ECO:0000313" key="3">
    <source>
        <dbReference type="EMBL" id="GAA0436435.1"/>
    </source>
</evidence>
<dbReference type="InterPro" id="IPR025028">
    <property type="entry name" value="DUF3951"/>
</dbReference>
<dbReference type="EMBL" id="BAAADM010000030">
    <property type="protein sequence ID" value="GAA0436435.1"/>
    <property type="molecule type" value="Genomic_DNA"/>
</dbReference>
<dbReference type="Proteomes" id="UP001501459">
    <property type="component" value="Unassembled WGS sequence"/>
</dbReference>
<accession>A0ABN0Z760</accession>
<dbReference type="RefSeq" id="WP_343751734.1">
    <property type="nucleotide sequence ID" value="NZ_BAAADM010000030.1"/>
</dbReference>
<evidence type="ECO:0000256" key="1">
    <source>
        <dbReference type="SAM" id="MobiDB-lite"/>
    </source>
</evidence>
<evidence type="ECO:0008006" key="5">
    <source>
        <dbReference type="Google" id="ProtNLM"/>
    </source>
</evidence>